<dbReference type="EMBL" id="CAKXZS010000012">
    <property type="protein sequence ID" value="CAH2398542.1"/>
    <property type="molecule type" value="Genomic_DNA"/>
</dbReference>
<keyword evidence="3 7" id="KW-0812">Transmembrane</keyword>
<dbReference type="Pfam" id="PF00027">
    <property type="entry name" value="cNMP_binding"/>
    <property type="match status" value="1"/>
</dbReference>
<protein>
    <submittedName>
        <fullName evidence="9">Small-conductance mechanosensitive channel</fullName>
    </submittedName>
</protein>
<name>A0ABM9DPH9_9HYPH</name>
<evidence type="ECO:0000313" key="10">
    <source>
        <dbReference type="Proteomes" id="UP001152604"/>
    </source>
</evidence>
<feature type="transmembrane region" description="Helical" evidence="7">
    <location>
        <begin position="54"/>
        <end position="76"/>
    </location>
</feature>
<dbReference type="InterPro" id="IPR011066">
    <property type="entry name" value="MscS_channel_C_sf"/>
</dbReference>
<dbReference type="Pfam" id="PF00924">
    <property type="entry name" value="MS_channel_2nd"/>
    <property type="match status" value="1"/>
</dbReference>
<dbReference type="InterPro" id="IPR006685">
    <property type="entry name" value="MscS_channel_2nd"/>
</dbReference>
<dbReference type="Gene3D" id="1.10.287.1260">
    <property type="match status" value="1"/>
</dbReference>
<dbReference type="SUPFAM" id="SSF50182">
    <property type="entry name" value="Sm-like ribonucleoproteins"/>
    <property type="match status" value="1"/>
</dbReference>
<dbReference type="PANTHER" id="PTHR30566:SF5">
    <property type="entry name" value="MECHANOSENSITIVE ION CHANNEL PROTEIN 1, MITOCHONDRIAL-RELATED"/>
    <property type="match status" value="1"/>
</dbReference>
<keyword evidence="5 7" id="KW-0472">Membrane</keyword>
<dbReference type="InterPro" id="IPR023408">
    <property type="entry name" value="MscS_beta-dom_sf"/>
</dbReference>
<dbReference type="InterPro" id="IPR010920">
    <property type="entry name" value="LSM_dom_sf"/>
</dbReference>
<dbReference type="Proteomes" id="UP001152604">
    <property type="component" value="Unassembled WGS sequence"/>
</dbReference>
<dbReference type="SMART" id="SM00100">
    <property type="entry name" value="cNMP"/>
    <property type="match status" value="1"/>
</dbReference>
<evidence type="ECO:0000259" key="8">
    <source>
        <dbReference type="PROSITE" id="PS50042"/>
    </source>
</evidence>
<keyword evidence="2" id="KW-1003">Cell membrane</keyword>
<dbReference type="PIRSF" id="PIRSF026673">
    <property type="entry name" value="UCP026673_ion_chan"/>
    <property type="match status" value="1"/>
</dbReference>
<feature type="compositionally biased region" description="Basic and acidic residues" evidence="6">
    <location>
        <begin position="531"/>
        <end position="543"/>
    </location>
</feature>
<gene>
    <name evidence="9" type="ORF">MES4922_20157</name>
</gene>
<dbReference type="SUPFAM" id="SSF51206">
    <property type="entry name" value="cAMP-binding domain-like"/>
    <property type="match status" value="1"/>
</dbReference>
<proteinExistence type="predicted"/>
<reference evidence="9" key="1">
    <citation type="submission" date="2022-03" db="EMBL/GenBank/DDBJ databases">
        <authorList>
            <person name="Brunel B."/>
        </authorList>
    </citation>
    <scope>NUCLEOTIDE SEQUENCE</scope>
    <source>
        <strain evidence="9">STM4922sample</strain>
    </source>
</reference>
<keyword evidence="10" id="KW-1185">Reference proteome</keyword>
<evidence type="ECO:0000256" key="4">
    <source>
        <dbReference type="ARBA" id="ARBA00022989"/>
    </source>
</evidence>
<dbReference type="InterPro" id="IPR016846">
    <property type="entry name" value="cNMP-bd_ion_channel"/>
</dbReference>
<dbReference type="Gene3D" id="2.60.120.10">
    <property type="entry name" value="Jelly Rolls"/>
    <property type="match status" value="1"/>
</dbReference>
<evidence type="ECO:0000256" key="1">
    <source>
        <dbReference type="ARBA" id="ARBA00004651"/>
    </source>
</evidence>
<dbReference type="InterPro" id="IPR014710">
    <property type="entry name" value="RmlC-like_jellyroll"/>
</dbReference>
<evidence type="ECO:0000313" key="9">
    <source>
        <dbReference type="EMBL" id="CAH2398542.1"/>
    </source>
</evidence>
<feature type="region of interest" description="Disordered" evidence="6">
    <location>
        <begin position="524"/>
        <end position="543"/>
    </location>
</feature>
<dbReference type="InterPro" id="IPR000595">
    <property type="entry name" value="cNMP-bd_dom"/>
</dbReference>
<evidence type="ECO:0000256" key="5">
    <source>
        <dbReference type="ARBA" id="ARBA00023136"/>
    </source>
</evidence>
<dbReference type="InterPro" id="IPR018490">
    <property type="entry name" value="cNMP-bd_dom_sf"/>
</dbReference>
<evidence type="ECO:0000256" key="6">
    <source>
        <dbReference type="SAM" id="MobiDB-lite"/>
    </source>
</evidence>
<comment type="subcellular location">
    <subcellularLocation>
        <location evidence="1">Cell membrane</location>
        <topology evidence="1">Multi-pass membrane protein</topology>
    </subcellularLocation>
</comment>
<evidence type="ECO:0000256" key="3">
    <source>
        <dbReference type="ARBA" id="ARBA00022692"/>
    </source>
</evidence>
<accession>A0ABM9DPH9</accession>
<feature type="transmembrane region" description="Helical" evidence="7">
    <location>
        <begin position="28"/>
        <end position="45"/>
    </location>
</feature>
<dbReference type="PROSITE" id="PS50042">
    <property type="entry name" value="CNMP_BINDING_3"/>
    <property type="match status" value="1"/>
</dbReference>
<feature type="domain" description="Cyclic nucleotide-binding" evidence="8">
    <location>
        <begin position="364"/>
        <end position="484"/>
    </location>
</feature>
<evidence type="ECO:0000256" key="2">
    <source>
        <dbReference type="ARBA" id="ARBA00022475"/>
    </source>
</evidence>
<feature type="transmembrane region" description="Helical" evidence="7">
    <location>
        <begin position="96"/>
        <end position="116"/>
    </location>
</feature>
<organism evidence="9 10">
    <name type="scientific">Mesorhizobium ventifaucium</name>
    <dbReference type="NCBI Taxonomy" id="666020"/>
    <lineage>
        <taxon>Bacteria</taxon>
        <taxon>Pseudomonadati</taxon>
        <taxon>Pseudomonadota</taxon>
        <taxon>Alphaproteobacteria</taxon>
        <taxon>Hyphomicrobiales</taxon>
        <taxon>Phyllobacteriaceae</taxon>
        <taxon>Mesorhizobium</taxon>
    </lineage>
</organism>
<keyword evidence="4 7" id="KW-1133">Transmembrane helix</keyword>
<dbReference type="CDD" id="cd00038">
    <property type="entry name" value="CAP_ED"/>
    <property type="match status" value="1"/>
</dbReference>
<dbReference type="PANTHER" id="PTHR30566">
    <property type="entry name" value="YNAI-RELATED MECHANOSENSITIVE ION CHANNEL"/>
    <property type="match status" value="1"/>
</dbReference>
<dbReference type="Gene3D" id="2.30.30.60">
    <property type="match status" value="1"/>
</dbReference>
<feature type="transmembrane region" description="Helical" evidence="7">
    <location>
        <begin position="128"/>
        <end position="145"/>
    </location>
</feature>
<comment type="caution">
    <text evidence="9">The sequence shown here is derived from an EMBL/GenBank/DDBJ whole genome shotgun (WGS) entry which is preliminary data.</text>
</comment>
<evidence type="ECO:0000256" key="7">
    <source>
        <dbReference type="SAM" id="Phobius"/>
    </source>
</evidence>
<dbReference type="SUPFAM" id="SSF82689">
    <property type="entry name" value="Mechanosensitive channel protein MscS (YggB), C-terminal domain"/>
    <property type="match status" value="1"/>
</dbReference>
<sequence>MPCSRSEARIVRIMLDPNPVMSWWNAPYLYMVLVGLAGIVVWHVIPQRLSTTRLIVQIAFFLTMSVLLLDGAVVPYEPTGGNDITAEAILVGTANVLWWIHLAWALIGVVRIYLVFERKPREARLLQDLVVGVVYVGMLLSILAFVFGAPIGTLVATSGVFAIILGLALQNTLSDVFSGIALNLGRPYVLGDWIVLSDGTEGRVVETNWRSTHLLTLAHNVVALPNSFLAKLGLTNVSSPEESHGLSVTIRLTPTKMPAIVADVMNAALQSSNIILKEPPPVVAIKGLDATAIEVDLFFRVANVGQRIPATNEIFDLVYRHSKSTGLGLATPPSSSILISDLPNEDTANLPQVTPIKLINAIPIFSALTDNEKEALAATTTVRTYRKGDVIARQGEMLPSLMIVRTGIIVRERGEDDARPQEIGHLAPGDFFGETGLLAGIGETSTLRAMSHVVVYEIDQQNFAPLLLDRPEMAEDLAAVLAARMSSLGGSNIAGEQYTSSKFALLKAMHKVFHAVPFRRVLSAGRQGAQEGRKPRPSDKPAS</sequence>